<evidence type="ECO:0000256" key="4">
    <source>
        <dbReference type="ARBA" id="ARBA00016394"/>
    </source>
</evidence>
<proteinExistence type="inferred from homology"/>
<evidence type="ECO:0000259" key="13">
    <source>
        <dbReference type="SMART" id="SM00916"/>
    </source>
</evidence>
<comment type="subcellular location">
    <subcellularLocation>
        <location evidence="2">Mitochondrion inner membrane</location>
        <topology evidence="2">Peripheral membrane protein</topology>
        <orientation evidence="2">Matrix side</orientation>
    </subcellularLocation>
</comment>
<organism evidence="14 15">
    <name type="scientific">Lymnaea stagnalis</name>
    <name type="common">Great pond snail</name>
    <name type="synonym">Helix stagnalis</name>
    <dbReference type="NCBI Taxonomy" id="6523"/>
    <lineage>
        <taxon>Eukaryota</taxon>
        <taxon>Metazoa</taxon>
        <taxon>Spiralia</taxon>
        <taxon>Lophotrochozoa</taxon>
        <taxon>Mollusca</taxon>
        <taxon>Gastropoda</taxon>
        <taxon>Heterobranchia</taxon>
        <taxon>Euthyneura</taxon>
        <taxon>Panpulmonata</taxon>
        <taxon>Hygrophila</taxon>
        <taxon>Lymnaeoidea</taxon>
        <taxon>Lymnaeidae</taxon>
        <taxon>Lymnaea</taxon>
    </lineage>
</organism>
<dbReference type="Proteomes" id="UP001497497">
    <property type="component" value="Unassembled WGS sequence"/>
</dbReference>
<evidence type="ECO:0000256" key="3">
    <source>
        <dbReference type="ARBA" id="ARBA00008939"/>
    </source>
</evidence>
<dbReference type="InterPro" id="IPR036249">
    <property type="entry name" value="Thioredoxin-like_sf"/>
</dbReference>
<dbReference type="InterPro" id="IPR007741">
    <property type="entry name" value="Ribosomal_mL43/mS25/NADH_DH"/>
</dbReference>
<feature type="domain" description="Ribosomal protein/NADH dehydrogenase" evidence="13">
    <location>
        <begin position="21"/>
        <end position="94"/>
    </location>
</feature>
<dbReference type="PANTHER" id="PTHR12878:SF0">
    <property type="entry name" value="NADH DEHYDROGENASE [UBIQUINONE] 1 ALPHA SUBCOMPLEX SUBUNIT 2"/>
    <property type="match status" value="1"/>
</dbReference>
<keyword evidence="8" id="KW-0249">Electron transport</keyword>
<gene>
    <name evidence="14" type="ORF">GSLYS_00002207001</name>
</gene>
<dbReference type="EMBL" id="CAXITT010000026">
    <property type="protein sequence ID" value="CAL1528037.1"/>
    <property type="molecule type" value="Genomic_DNA"/>
</dbReference>
<evidence type="ECO:0000313" key="15">
    <source>
        <dbReference type="Proteomes" id="UP001497497"/>
    </source>
</evidence>
<keyword evidence="6" id="KW-0679">Respiratory chain</keyword>
<dbReference type="Gene3D" id="3.40.30.10">
    <property type="entry name" value="Glutaredoxin"/>
    <property type="match status" value="1"/>
</dbReference>
<dbReference type="SMART" id="SM00916">
    <property type="entry name" value="L51_S25_CI-B8"/>
    <property type="match status" value="1"/>
</dbReference>
<evidence type="ECO:0000256" key="8">
    <source>
        <dbReference type="ARBA" id="ARBA00022982"/>
    </source>
</evidence>
<accession>A0AAV2H2Y1</accession>
<name>A0AAV2H2Y1_LYMST</name>
<evidence type="ECO:0000256" key="2">
    <source>
        <dbReference type="ARBA" id="ARBA00004443"/>
    </source>
</evidence>
<dbReference type="SUPFAM" id="SSF52833">
    <property type="entry name" value="Thioredoxin-like"/>
    <property type="match status" value="1"/>
</dbReference>
<dbReference type="PIRSF" id="PIRSF005822">
    <property type="entry name" value="NDUA2"/>
    <property type="match status" value="1"/>
</dbReference>
<dbReference type="Pfam" id="PF05047">
    <property type="entry name" value="L51_S25_CI-B8"/>
    <property type="match status" value="1"/>
</dbReference>
<keyword evidence="5" id="KW-0813">Transport</keyword>
<keyword evidence="7" id="KW-0999">Mitochondrion inner membrane</keyword>
<evidence type="ECO:0000256" key="12">
    <source>
        <dbReference type="ARBA" id="ARBA00032513"/>
    </source>
</evidence>
<evidence type="ECO:0000256" key="1">
    <source>
        <dbReference type="ARBA" id="ARBA00003195"/>
    </source>
</evidence>
<evidence type="ECO:0000256" key="11">
    <source>
        <dbReference type="ARBA" id="ARBA00031441"/>
    </source>
</evidence>
<dbReference type="AlphaFoldDB" id="A0AAV2H2Y1"/>
<keyword evidence="15" id="KW-1185">Reference proteome</keyword>
<evidence type="ECO:0000256" key="10">
    <source>
        <dbReference type="ARBA" id="ARBA00023136"/>
    </source>
</evidence>
<comment type="caution">
    <text evidence="14">The sequence shown here is derived from an EMBL/GenBank/DDBJ whole genome shotgun (WGS) entry which is preliminary data.</text>
</comment>
<dbReference type="InterPro" id="IPR016464">
    <property type="entry name" value="NADH_Ub_cplx-1_asu_su-2"/>
</dbReference>
<keyword evidence="9" id="KW-0496">Mitochondrion</keyword>
<dbReference type="GO" id="GO:0005743">
    <property type="term" value="C:mitochondrial inner membrane"/>
    <property type="evidence" value="ECO:0007669"/>
    <property type="project" value="UniProtKB-SubCell"/>
</dbReference>
<comment type="similarity">
    <text evidence="3">Belongs to the complex I NDUFA2 subunit family.</text>
</comment>
<protein>
    <recommendedName>
        <fullName evidence="4">NADH dehydrogenase [ubiquinone] 1 alpha subcomplex subunit 2</fullName>
    </recommendedName>
    <alternativeName>
        <fullName evidence="11">Complex I-B8</fullName>
    </alternativeName>
    <alternativeName>
        <fullName evidence="12">NADH-ubiquinone oxidoreductase B8 subunit</fullName>
    </alternativeName>
</protein>
<comment type="function">
    <text evidence="1">Accessory subunit of the mitochondrial membrane respiratory chain NADH dehydrogenase (Complex I), that is believed not to be involved in catalysis. Complex I functions in the transfer of electrons from NADH to the respiratory chain. The immediate electron acceptor for the enzyme is believed to be ubiquinone.</text>
</comment>
<evidence type="ECO:0000256" key="9">
    <source>
        <dbReference type="ARBA" id="ARBA00023128"/>
    </source>
</evidence>
<dbReference type="PANTHER" id="PTHR12878">
    <property type="entry name" value="NADH-UBIQUINONE OXIDOREDUCTASE B8 SUBUNIT"/>
    <property type="match status" value="1"/>
</dbReference>
<evidence type="ECO:0000313" key="14">
    <source>
        <dbReference type="EMBL" id="CAL1528037.1"/>
    </source>
</evidence>
<keyword evidence="10" id="KW-0472">Membrane</keyword>
<reference evidence="14 15" key="1">
    <citation type="submission" date="2024-04" db="EMBL/GenBank/DDBJ databases">
        <authorList>
            <consortium name="Genoscope - CEA"/>
            <person name="William W."/>
        </authorList>
    </citation>
    <scope>NUCLEOTIDE SEQUENCE [LARGE SCALE GENOMIC DNA]</scope>
</reference>
<evidence type="ECO:0000256" key="6">
    <source>
        <dbReference type="ARBA" id="ARBA00022660"/>
    </source>
</evidence>
<evidence type="ECO:0000256" key="7">
    <source>
        <dbReference type="ARBA" id="ARBA00022792"/>
    </source>
</evidence>
<sequence length="96" mass="10866">MASTAVKIGTHLKELRFHLCLKSASSKGVREYLESSYVNLKLQNPKFPFLVREANDIQPKVYARYELGKESSLPLTNMSKDQVARAVESLLTKSQH</sequence>
<evidence type="ECO:0000256" key="5">
    <source>
        <dbReference type="ARBA" id="ARBA00022448"/>
    </source>
</evidence>